<evidence type="ECO:0000256" key="1">
    <source>
        <dbReference type="SAM" id="MobiDB-lite"/>
    </source>
</evidence>
<dbReference type="AlphaFoldDB" id="A0A368QY32"/>
<feature type="region of interest" description="Disordered" evidence="1">
    <location>
        <begin position="1"/>
        <end position="51"/>
    </location>
</feature>
<reference evidence="2" key="2">
    <citation type="submission" date="2015-07" db="EMBL/GenBank/DDBJ databases">
        <authorList>
            <person name="Noorani M."/>
        </authorList>
    </citation>
    <scope>NUCLEOTIDE SEQUENCE</scope>
    <source>
        <strain evidence="2">Yugu1</strain>
    </source>
</reference>
<sequence>MRGPISSTSPTHIRPTPRYARSRPPHQIAAPADRSTPTGCRKETGGNQHFY</sequence>
<gene>
    <name evidence="2" type="ORF">SETIT_4G202700v2</name>
</gene>
<feature type="compositionally biased region" description="Polar residues" evidence="1">
    <location>
        <begin position="1"/>
        <end position="11"/>
    </location>
</feature>
<dbReference type="EMBL" id="CM003531">
    <property type="protein sequence ID" value="RCV22210.1"/>
    <property type="molecule type" value="Genomic_DNA"/>
</dbReference>
<protein>
    <submittedName>
        <fullName evidence="2">Uncharacterized protein</fullName>
    </submittedName>
</protein>
<accession>A0A368QY32</accession>
<name>A0A368QY32_SETIT</name>
<reference evidence="2" key="1">
    <citation type="journal article" date="2012" name="Nat. Biotechnol.">
        <title>Reference genome sequence of the model plant Setaria.</title>
        <authorList>
            <person name="Bennetzen J.L."/>
            <person name="Schmutz J."/>
            <person name="Wang H."/>
            <person name="Percifield R."/>
            <person name="Hawkins J."/>
            <person name="Pontaroli A.C."/>
            <person name="Estep M."/>
            <person name="Feng L."/>
            <person name="Vaughn J.N."/>
            <person name="Grimwood J."/>
            <person name="Jenkins J."/>
            <person name="Barry K."/>
            <person name="Lindquist E."/>
            <person name="Hellsten U."/>
            <person name="Deshpande S."/>
            <person name="Wang X."/>
            <person name="Wu X."/>
            <person name="Mitros T."/>
            <person name="Triplett J."/>
            <person name="Yang X."/>
            <person name="Ye C.Y."/>
            <person name="Mauro-Herrera M."/>
            <person name="Wang L."/>
            <person name="Li P."/>
            <person name="Sharma M."/>
            <person name="Sharma R."/>
            <person name="Ronald P.C."/>
            <person name="Panaud O."/>
            <person name="Kellogg E.A."/>
            <person name="Brutnell T.P."/>
            <person name="Doust A.N."/>
            <person name="Tuskan G.A."/>
            <person name="Rokhsar D."/>
            <person name="Devos K.M."/>
        </authorList>
    </citation>
    <scope>NUCLEOTIDE SEQUENCE [LARGE SCALE GENOMIC DNA]</scope>
    <source>
        <strain evidence="2">Yugu1</strain>
    </source>
</reference>
<organism evidence="2">
    <name type="scientific">Setaria italica</name>
    <name type="common">Foxtail millet</name>
    <name type="synonym">Panicum italicum</name>
    <dbReference type="NCBI Taxonomy" id="4555"/>
    <lineage>
        <taxon>Eukaryota</taxon>
        <taxon>Viridiplantae</taxon>
        <taxon>Streptophyta</taxon>
        <taxon>Embryophyta</taxon>
        <taxon>Tracheophyta</taxon>
        <taxon>Spermatophyta</taxon>
        <taxon>Magnoliopsida</taxon>
        <taxon>Liliopsida</taxon>
        <taxon>Poales</taxon>
        <taxon>Poaceae</taxon>
        <taxon>PACMAD clade</taxon>
        <taxon>Panicoideae</taxon>
        <taxon>Panicodae</taxon>
        <taxon>Paniceae</taxon>
        <taxon>Cenchrinae</taxon>
        <taxon>Setaria</taxon>
    </lineage>
</organism>
<proteinExistence type="predicted"/>
<evidence type="ECO:0000313" key="2">
    <source>
        <dbReference type="EMBL" id="RCV22210.1"/>
    </source>
</evidence>